<gene>
    <name evidence="1" type="ORF">KFK09_018458</name>
</gene>
<sequence>MVYKLRWPDAKLHLGLPIKEFVELGTIRMHHCVDVAAECELERQAKRNEIYRCCVHTWDDRCDSLLKVAWREEIAIE</sequence>
<name>A0A8T3AVA1_DENNO</name>
<dbReference type="Proteomes" id="UP000829196">
    <property type="component" value="Unassembled WGS sequence"/>
</dbReference>
<proteinExistence type="predicted"/>
<dbReference type="OrthoDB" id="10617836at2759"/>
<accession>A0A8T3AVA1</accession>
<comment type="caution">
    <text evidence="1">The sequence shown here is derived from an EMBL/GenBank/DDBJ whole genome shotgun (WGS) entry which is preliminary data.</text>
</comment>
<protein>
    <submittedName>
        <fullName evidence="1">Uncharacterized protein</fullName>
    </submittedName>
</protein>
<keyword evidence="2" id="KW-1185">Reference proteome</keyword>
<evidence type="ECO:0000313" key="2">
    <source>
        <dbReference type="Proteomes" id="UP000829196"/>
    </source>
</evidence>
<organism evidence="1 2">
    <name type="scientific">Dendrobium nobile</name>
    <name type="common">Orchid</name>
    <dbReference type="NCBI Taxonomy" id="94219"/>
    <lineage>
        <taxon>Eukaryota</taxon>
        <taxon>Viridiplantae</taxon>
        <taxon>Streptophyta</taxon>
        <taxon>Embryophyta</taxon>
        <taxon>Tracheophyta</taxon>
        <taxon>Spermatophyta</taxon>
        <taxon>Magnoliopsida</taxon>
        <taxon>Liliopsida</taxon>
        <taxon>Asparagales</taxon>
        <taxon>Orchidaceae</taxon>
        <taxon>Epidendroideae</taxon>
        <taxon>Malaxideae</taxon>
        <taxon>Dendrobiinae</taxon>
        <taxon>Dendrobium</taxon>
    </lineage>
</organism>
<dbReference type="AlphaFoldDB" id="A0A8T3AVA1"/>
<reference evidence="1" key="1">
    <citation type="journal article" date="2022" name="Front. Genet.">
        <title>Chromosome-Scale Assembly of the Dendrobium nobile Genome Provides Insights Into the Molecular Mechanism of the Biosynthesis of the Medicinal Active Ingredient of Dendrobium.</title>
        <authorList>
            <person name="Xu Q."/>
            <person name="Niu S.-C."/>
            <person name="Li K.-L."/>
            <person name="Zheng P.-J."/>
            <person name="Zhang X.-J."/>
            <person name="Jia Y."/>
            <person name="Liu Y."/>
            <person name="Niu Y.-X."/>
            <person name="Yu L.-H."/>
            <person name="Chen D.-F."/>
            <person name="Zhang G.-Q."/>
        </authorList>
    </citation>
    <scope>NUCLEOTIDE SEQUENCE</scope>
    <source>
        <tissue evidence="1">Leaf</tissue>
    </source>
</reference>
<evidence type="ECO:0000313" key="1">
    <source>
        <dbReference type="EMBL" id="KAI0500249.1"/>
    </source>
</evidence>
<dbReference type="EMBL" id="JAGYWB010000013">
    <property type="protein sequence ID" value="KAI0500249.1"/>
    <property type="molecule type" value="Genomic_DNA"/>
</dbReference>